<gene>
    <name evidence="1" type="ORF">QBD33_13955</name>
</gene>
<dbReference type="Proteomes" id="UP001177527">
    <property type="component" value="Chromosome"/>
</dbReference>
<name>A0AA95FZ95_KLUIN</name>
<organism evidence="1 2">
    <name type="scientific">Kluyvera intermedia</name>
    <name type="common">Enterobacter intermedius</name>
    <dbReference type="NCBI Taxonomy" id="61648"/>
    <lineage>
        <taxon>Bacteria</taxon>
        <taxon>Pseudomonadati</taxon>
        <taxon>Pseudomonadota</taxon>
        <taxon>Gammaproteobacteria</taxon>
        <taxon>Enterobacterales</taxon>
        <taxon>Enterobacteriaceae</taxon>
        <taxon>Kluyvera</taxon>
    </lineage>
</organism>
<dbReference type="RefSeq" id="WP_062779754.1">
    <property type="nucleotide sequence ID" value="NZ_CP045843.1"/>
</dbReference>
<evidence type="ECO:0000313" key="1">
    <source>
        <dbReference type="EMBL" id="WGL54766.1"/>
    </source>
</evidence>
<dbReference type="AlphaFoldDB" id="A0AA95FZ95"/>
<accession>A0AA95FZ95</accession>
<dbReference type="EMBL" id="CP123488">
    <property type="protein sequence ID" value="WGL54766.1"/>
    <property type="molecule type" value="Genomic_DNA"/>
</dbReference>
<protein>
    <submittedName>
        <fullName evidence="1">Uncharacterized protein</fullName>
    </submittedName>
</protein>
<dbReference type="GeneID" id="91975332"/>
<reference evidence="1" key="1">
    <citation type="submission" date="2023-04" db="EMBL/GenBank/DDBJ databases">
        <title>APH(3)-Id, a novel chromosomal aminoglycoside phosphotransferase, identified from an environmental isolate of Kluyvera intermedia DW18.</title>
        <authorList>
            <person name="Sha Y."/>
        </authorList>
    </citation>
    <scope>NUCLEOTIDE SEQUENCE</scope>
    <source>
        <strain evidence="1">DW18</strain>
    </source>
</reference>
<evidence type="ECO:0000313" key="2">
    <source>
        <dbReference type="Proteomes" id="UP001177527"/>
    </source>
</evidence>
<proteinExistence type="predicted"/>
<sequence>MVASLTGLSSIKTRTIQRGGLSSGSDFVTLIFPPCRIQLEVNDVMRGARSRVLASFRQAIAMAYKEAKPQTFVRIIALLLARVMYTNNSRCYPWEDRKQ</sequence>